<feature type="transmembrane region" description="Helical" evidence="7">
    <location>
        <begin position="246"/>
        <end position="273"/>
    </location>
</feature>
<dbReference type="GO" id="GO:0042910">
    <property type="term" value="F:xenobiotic transmembrane transporter activity"/>
    <property type="evidence" value="ECO:0007669"/>
    <property type="project" value="InterPro"/>
</dbReference>
<dbReference type="HOGENOM" id="CLU_012893_0_1_9"/>
<feature type="transmembrane region" description="Helical" evidence="7">
    <location>
        <begin position="293"/>
        <end position="314"/>
    </location>
</feature>
<dbReference type="PANTHER" id="PTHR43549:SF2">
    <property type="entry name" value="MULTIDRUG RESISTANCE PROTEIN NORM-RELATED"/>
    <property type="match status" value="1"/>
</dbReference>
<keyword evidence="6 7" id="KW-0472">Membrane</keyword>
<comment type="subcellular location">
    <subcellularLocation>
        <location evidence="1">Cell membrane</location>
        <topology evidence="1">Multi-pass membrane protein</topology>
    </subcellularLocation>
</comment>
<dbReference type="Proteomes" id="UP000018227">
    <property type="component" value="Unassembled WGS sequence"/>
</dbReference>
<dbReference type="PIRSF" id="PIRSF006603">
    <property type="entry name" value="DinF"/>
    <property type="match status" value="1"/>
</dbReference>
<evidence type="ECO:0000256" key="3">
    <source>
        <dbReference type="ARBA" id="ARBA00022475"/>
    </source>
</evidence>
<dbReference type="eggNOG" id="COG0534">
    <property type="taxonomic scope" value="Bacteria"/>
</dbReference>
<evidence type="ECO:0000256" key="2">
    <source>
        <dbReference type="ARBA" id="ARBA00022448"/>
    </source>
</evidence>
<feature type="transmembrane region" description="Helical" evidence="7">
    <location>
        <begin position="61"/>
        <end position="82"/>
    </location>
</feature>
<sequence length="459" mass="49928">MGGYMSTKENKMGTMPVKKLIINMSLPMIISMMVQALYNVVDSIFVAKLSENALTAVTLVFPMQNLMIALAAGTGVGFNVLLSQGLGAKNLEKSDSAANNGIFLVLVNTIIFILIGLFAAAPFIHSQTSDASIQADGIAYLQIICFLSAGAFMQITMERLLQATGRTLLSMVSQITGAVTNIILDPIMIFGLFGFPKMGVAGAALATVIGQFLGASVGTFLNLKYNKEIHISLKRIIKPRLHTIKPIYFIAIPSILMMSIGSIMTYAMNVILIAFSTTATAVFGVYFKLQSFFFMPVFGLNNGLIPVLSFNFGAKNKKRIDESLRFALSLAFVIMLIGTITFELIPGTLLDLFNASDDMKGMGITALRTIAVHFPLAAVGIVLSSVFQAFGQSIYSLIVSVMRQLVVLIPAAWLLAQTGTVNNVWWAFLIAEVISLITSIFFFKKVYRKMIKPFAEKYS</sequence>
<dbReference type="GO" id="GO:0005886">
    <property type="term" value="C:plasma membrane"/>
    <property type="evidence" value="ECO:0007669"/>
    <property type="project" value="UniProtKB-SubCell"/>
</dbReference>
<feature type="transmembrane region" description="Helical" evidence="7">
    <location>
        <begin position="365"/>
        <end position="387"/>
    </location>
</feature>
<dbReference type="STRING" id="592026.GCWU0000282_001249"/>
<feature type="transmembrane region" description="Helical" evidence="7">
    <location>
        <begin position="168"/>
        <end position="195"/>
    </location>
</feature>
<feature type="transmembrane region" description="Helical" evidence="7">
    <location>
        <begin position="201"/>
        <end position="225"/>
    </location>
</feature>
<dbReference type="NCBIfam" id="TIGR00797">
    <property type="entry name" value="matE"/>
    <property type="match status" value="1"/>
</dbReference>
<gene>
    <name evidence="8" type="ORF">GCWU0000282_001249</name>
</gene>
<organism evidence="8 9">
    <name type="scientific">Catonella morbi ATCC 51271</name>
    <dbReference type="NCBI Taxonomy" id="592026"/>
    <lineage>
        <taxon>Bacteria</taxon>
        <taxon>Bacillati</taxon>
        <taxon>Bacillota</taxon>
        <taxon>Clostridia</taxon>
        <taxon>Lachnospirales</taxon>
        <taxon>Lachnospiraceae</taxon>
        <taxon>Catonella</taxon>
    </lineage>
</organism>
<dbReference type="Pfam" id="PF01554">
    <property type="entry name" value="MatE"/>
    <property type="match status" value="2"/>
</dbReference>
<dbReference type="GO" id="GO:0015297">
    <property type="term" value="F:antiporter activity"/>
    <property type="evidence" value="ECO:0007669"/>
    <property type="project" value="InterPro"/>
</dbReference>
<evidence type="ECO:0000256" key="6">
    <source>
        <dbReference type="ARBA" id="ARBA00023136"/>
    </source>
</evidence>
<dbReference type="InterPro" id="IPR052031">
    <property type="entry name" value="Membrane_Transporter-Flippase"/>
</dbReference>
<keyword evidence="9" id="KW-1185">Reference proteome</keyword>
<evidence type="ECO:0000256" key="7">
    <source>
        <dbReference type="SAM" id="Phobius"/>
    </source>
</evidence>
<dbReference type="InterPro" id="IPR048279">
    <property type="entry name" value="MdtK-like"/>
</dbReference>
<dbReference type="AlphaFoldDB" id="V2Y610"/>
<keyword evidence="2" id="KW-0813">Transport</keyword>
<name>V2Y610_9FIRM</name>
<feature type="transmembrane region" description="Helical" evidence="7">
    <location>
        <begin position="20"/>
        <end position="41"/>
    </location>
</feature>
<keyword evidence="4 7" id="KW-0812">Transmembrane</keyword>
<feature type="transmembrane region" description="Helical" evidence="7">
    <location>
        <begin position="137"/>
        <end position="156"/>
    </location>
</feature>
<evidence type="ECO:0000256" key="4">
    <source>
        <dbReference type="ARBA" id="ARBA00022692"/>
    </source>
</evidence>
<comment type="caution">
    <text evidence="8">The sequence shown here is derived from an EMBL/GenBank/DDBJ whole genome shotgun (WGS) entry which is preliminary data.</text>
</comment>
<keyword evidence="3" id="KW-1003">Cell membrane</keyword>
<proteinExistence type="predicted"/>
<feature type="transmembrane region" description="Helical" evidence="7">
    <location>
        <begin position="394"/>
        <end position="413"/>
    </location>
</feature>
<dbReference type="InterPro" id="IPR002528">
    <property type="entry name" value="MATE_fam"/>
</dbReference>
<evidence type="ECO:0000256" key="5">
    <source>
        <dbReference type="ARBA" id="ARBA00022989"/>
    </source>
</evidence>
<evidence type="ECO:0000313" key="8">
    <source>
        <dbReference type="EMBL" id="ESL03537.1"/>
    </source>
</evidence>
<accession>V2Y610</accession>
<feature type="transmembrane region" description="Helical" evidence="7">
    <location>
        <begin position="425"/>
        <end position="443"/>
    </location>
</feature>
<dbReference type="CDD" id="cd13144">
    <property type="entry name" value="MATE_like_4"/>
    <property type="match status" value="1"/>
</dbReference>
<evidence type="ECO:0000256" key="1">
    <source>
        <dbReference type="ARBA" id="ARBA00004651"/>
    </source>
</evidence>
<dbReference type="PANTHER" id="PTHR43549">
    <property type="entry name" value="MULTIDRUG RESISTANCE PROTEIN YPNP-RELATED"/>
    <property type="match status" value="1"/>
</dbReference>
<reference evidence="8 9" key="1">
    <citation type="submission" date="2013-06" db="EMBL/GenBank/DDBJ databases">
        <authorList>
            <person name="Weinstock G."/>
            <person name="Sodergren E."/>
            <person name="Clifton S."/>
            <person name="Fulton L."/>
            <person name="Fulton B."/>
            <person name="Courtney L."/>
            <person name="Fronick C."/>
            <person name="Harrison M."/>
            <person name="Strong C."/>
            <person name="Farmer C."/>
            <person name="Delahaunty K."/>
            <person name="Markovic C."/>
            <person name="Hall O."/>
            <person name="Minx P."/>
            <person name="Tomlinson C."/>
            <person name="Mitreva M."/>
            <person name="Nelson J."/>
            <person name="Hou S."/>
            <person name="Wollam A."/>
            <person name="Pepin K.H."/>
            <person name="Johnson M."/>
            <person name="Bhonagiri V."/>
            <person name="Nash W.E."/>
            <person name="Warren W."/>
            <person name="Chinwalla A."/>
            <person name="Mardis E.R."/>
            <person name="Wilson R.K."/>
        </authorList>
    </citation>
    <scope>NUCLEOTIDE SEQUENCE [LARGE SCALE GENOMIC DNA]</scope>
    <source>
        <strain evidence="8 9">ATCC 51271</strain>
    </source>
</reference>
<protein>
    <submittedName>
        <fullName evidence="8">MATE efflux family protein</fullName>
    </submittedName>
</protein>
<evidence type="ECO:0000313" key="9">
    <source>
        <dbReference type="Proteomes" id="UP000018227"/>
    </source>
</evidence>
<feature type="transmembrane region" description="Helical" evidence="7">
    <location>
        <begin position="326"/>
        <end position="345"/>
    </location>
</feature>
<keyword evidence="5 7" id="KW-1133">Transmembrane helix</keyword>
<feature type="transmembrane region" description="Helical" evidence="7">
    <location>
        <begin position="102"/>
        <end position="125"/>
    </location>
</feature>
<dbReference type="EMBL" id="ACIL03000009">
    <property type="protein sequence ID" value="ESL03537.1"/>
    <property type="molecule type" value="Genomic_DNA"/>
</dbReference>